<proteinExistence type="predicted"/>
<evidence type="ECO:0000313" key="2">
    <source>
        <dbReference type="EMBL" id="WZB89290.1"/>
    </source>
</evidence>
<organism evidence="2 3">
    <name type="scientific">Okeanomitos corallinicola TIOX110</name>
    <dbReference type="NCBI Taxonomy" id="3133117"/>
    <lineage>
        <taxon>Bacteria</taxon>
        <taxon>Bacillati</taxon>
        <taxon>Cyanobacteriota</taxon>
        <taxon>Cyanophyceae</taxon>
        <taxon>Nostocales</taxon>
        <taxon>Aphanizomenonaceae</taxon>
        <taxon>Okeanomitos</taxon>
    </lineage>
</organism>
<keyword evidence="3" id="KW-1185">Reference proteome</keyword>
<dbReference type="Pfam" id="PF19995">
    <property type="entry name" value="iSTAND"/>
    <property type="match status" value="1"/>
</dbReference>
<sequence>MNNLSILLKSKHALYGWIFPRFVQSLRDNCHPDNARWGDINDLCVKIEKIIVQSQALDTQFFLDKQKLFHSILDIDFDEQEDKVITALDWQNFPHKTAAFLVHGNHQFGQFPLVTRLLQLQELKNGERREIFVKLSNLKNIDCVWEEVARRFVHGNQPTGLSPEQIKEKIFQALQSQNLIFIFYEVYQSDRLSFLDELIQDFWQPIVEKANHKETYLVMFLIDNKGGVCKSGVSLAEEVNHPKYPKIPLSLPPSTQFPRTKIASWLRVAVRDKVVPESLCVDILLTDSQEGVPELVYERICQYCNTSWERELAHKLIQVF</sequence>
<protein>
    <recommendedName>
        <fullName evidence="1">Inactive STAND domain-containing protein</fullName>
    </recommendedName>
</protein>
<gene>
    <name evidence="2" type="ORF">WJM97_06300</name>
</gene>
<accession>A0ABZ2V0G9</accession>
<evidence type="ECO:0000259" key="1">
    <source>
        <dbReference type="Pfam" id="PF19995"/>
    </source>
</evidence>
<reference evidence="2 3" key="1">
    <citation type="submission" date="2024-04" db="EMBL/GenBank/DDBJ databases">
        <title>Okeanomitos corallinicola gen. &amp; sp. nov. (Nostocales, Cyanobacteria), a new toxic marine heterocyst-forming cyanobacterium from a coral reef.</title>
        <authorList>
            <person name="Li H."/>
            <person name="Li R."/>
            <person name="Kang J."/>
            <person name="Hii K.S."/>
            <person name="Mohamed H.F."/>
            <person name="Xu X."/>
            <person name="Luo Z."/>
        </authorList>
    </citation>
    <scope>NUCLEOTIDE SEQUENCE [LARGE SCALE GENOMIC DNA]</scope>
    <source>
        <strain evidence="2 3">TIOX110</strain>
    </source>
</reference>
<dbReference type="EMBL" id="CP150886">
    <property type="protein sequence ID" value="WZB89290.1"/>
    <property type="molecule type" value="Genomic_DNA"/>
</dbReference>
<evidence type="ECO:0000313" key="3">
    <source>
        <dbReference type="Proteomes" id="UP001483337"/>
    </source>
</evidence>
<feature type="domain" description="Inactive STAND" evidence="1">
    <location>
        <begin position="74"/>
        <end position="222"/>
    </location>
</feature>
<dbReference type="InterPro" id="IPR045475">
    <property type="entry name" value="iSTAND"/>
</dbReference>
<dbReference type="RefSeq" id="WP_353932193.1">
    <property type="nucleotide sequence ID" value="NZ_CP150886.1"/>
</dbReference>
<name>A0ABZ2V0G9_9CYAN</name>
<dbReference type="Proteomes" id="UP001483337">
    <property type="component" value="Chromosome"/>
</dbReference>